<keyword evidence="1" id="KW-0812">Transmembrane</keyword>
<comment type="caution">
    <text evidence="2">The sequence shown here is derived from an EMBL/GenBank/DDBJ whole genome shotgun (WGS) entry which is preliminary data.</text>
</comment>
<proteinExistence type="predicted"/>
<dbReference type="STRING" id="1423788.FC78_GL002228"/>
<evidence type="ECO:0000256" key="1">
    <source>
        <dbReference type="SAM" id="Phobius"/>
    </source>
</evidence>
<dbReference type="AlphaFoldDB" id="A0A0R1KPH9"/>
<evidence type="ECO:0000313" key="3">
    <source>
        <dbReference type="Proteomes" id="UP000051515"/>
    </source>
</evidence>
<feature type="transmembrane region" description="Helical" evidence="1">
    <location>
        <begin position="12"/>
        <end position="31"/>
    </location>
</feature>
<accession>A0A0R1KPH9</accession>
<name>A0A0R1KPH9_9LACO</name>
<evidence type="ECO:0000313" key="2">
    <source>
        <dbReference type="EMBL" id="KRK83411.1"/>
    </source>
</evidence>
<keyword evidence="3" id="KW-1185">Reference proteome</keyword>
<dbReference type="PATRIC" id="fig|1423788.3.peg.2298"/>
<gene>
    <name evidence="2" type="ORF">FC78_GL002228</name>
</gene>
<keyword evidence="1" id="KW-1133">Transmembrane helix</keyword>
<dbReference type="Proteomes" id="UP000051515">
    <property type="component" value="Unassembled WGS sequence"/>
</dbReference>
<dbReference type="EMBL" id="AZDY01000037">
    <property type="protein sequence ID" value="KRK83411.1"/>
    <property type="molecule type" value="Genomic_DNA"/>
</dbReference>
<organism evidence="2 3">
    <name type="scientific">Companilactobacillus bobalius DSM 19674</name>
    <dbReference type="NCBI Taxonomy" id="1423788"/>
    <lineage>
        <taxon>Bacteria</taxon>
        <taxon>Bacillati</taxon>
        <taxon>Bacillota</taxon>
        <taxon>Bacilli</taxon>
        <taxon>Lactobacillales</taxon>
        <taxon>Lactobacillaceae</taxon>
        <taxon>Companilactobacillus</taxon>
        <taxon>Companilactobacillus bobalius</taxon>
    </lineage>
</organism>
<sequence>MGYSLTEWLALFSLFSIFIGVLTWFVNITIIKPLRYDIKDLSSEFKSFKEETKSDNHTLSEMVTDHEKRLIRVEDKVGR</sequence>
<protein>
    <submittedName>
        <fullName evidence="2">Uncharacterized protein</fullName>
    </submittedName>
</protein>
<keyword evidence="1" id="KW-0472">Membrane</keyword>
<reference evidence="2 3" key="1">
    <citation type="journal article" date="2015" name="Genome Announc.">
        <title>Expanding the biotechnology potential of lactobacilli through comparative genomics of 213 strains and associated genera.</title>
        <authorList>
            <person name="Sun Z."/>
            <person name="Harris H.M."/>
            <person name="McCann A."/>
            <person name="Guo C."/>
            <person name="Argimon S."/>
            <person name="Zhang W."/>
            <person name="Yang X."/>
            <person name="Jeffery I.B."/>
            <person name="Cooney J.C."/>
            <person name="Kagawa T.F."/>
            <person name="Liu W."/>
            <person name="Song Y."/>
            <person name="Salvetti E."/>
            <person name="Wrobel A."/>
            <person name="Rasinkangas P."/>
            <person name="Parkhill J."/>
            <person name="Rea M.C."/>
            <person name="O'Sullivan O."/>
            <person name="Ritari J."/>
            <person name="Douillard F.P."/>
            <person name="Paul Ross R."/>
            <person name="Yang R."/>
            <person name="Briner A.E."/>
            <person name="Felis G.E."/>
            <person name="de Vos W.M."/>
            <person name="Barrangou R."/>
            <person name="Klaenhammer T.R."/>
            <person name="Caufield P.W."/>
            <person name="Cui Y."/>
            <person name="Zhang H."/>
            <person name="O'Toole P.W."/>
        </authorList>
    </citation>
    <scope>NUCLEOTIDE SEQUENCE [LARGE SCALE GENOMIC DNA]</scope>
    <source>
        <strain evidence="2 3">DSM 19674</strain>
    </source>
</reference>